<dbReference type="Proteomes" id="UP000286434">
    <property type="component" value="Unassembled WGS sequence"/>
</dbReference>
<keyword evidence="4" id="KW-1185">Reference proteome</keyword>
<dbReference type="OrthoDB" id="9759601at2"/>
<dbReference type="Pfam" id="PF13487">
    <property type="entry name" value="HD_5"/>
    <property type="match status" value="1"/>
</dbReference>
<dbReference type="PANTHER" id="PTHR43155">
    <property type="entry name" value="CYCLIC DI-GMP PHOSPHODIESTERASE PA4108-RELATED"/>
    <property type="match status" value="1"/>
</dbReference>
<accession>A0A178TM12</accession>
<dbReference type="SMART" id="SM00471">
    <property type="entry name" value="HDc"/>
    <property type="match status" value="1"/>
</dbReference>
<gene>
    <name evidence="3" type="ORF">EA138_07455</name>
    <name evidence="2" type="ORF">TAF16_0195</name>
</gene>
<dbReference type="RefSeq" id="WP_004888467.1">
    <property type="nucleotide sequence ID" value="NZ_CP021838.1"/>
</dbReference>
<evidence type="ECO:0000259" key="1">
    <source>
        <dbReference type="PROSITE" id="PS51832"/>
    </source>
</evidence>
<sequence>MLYKGGEKDVLLVKTAQLQEGCILAEDVVGKSNRVIVPKNTVLNAKLLIVLQKFLVDQVRVQSVLVDGSTFRPSEIVQEDVPKTKATDNKDILTLYLEVVQQYKQMFQGWQAGLPVDIGKVRKMFMPLFEKVLGSERELLFFHHYSTKSEYLFHHAVTVGLLSGALAKRMQYTKGDYCQIAIAGLLSDCGMAKVDPKILHKSAALTPMEYKDMRQHTVYGYKMVQKITALQEGVKLAVLQHHERNDGSGYLLSVQEEKIHPYSKIVAVADVYHAMISEQPYRNKQSPFEVFEQIHKDCFGKFDLSVVQALASLLMTLSLGAKVKLSNKQIGEIIFFEQDLPMCPMIKIIDTNQIISLKHEKDLCIEEIIK</sequence>
<dbReference type="EMBL" id="SBBW01000022">
    <property type="protein sequence ID" value="RWU13490.1"/>
    <property type="molecule type" value="Genomic_DNA"/>
</dbReference>
<dbReference type="CDD" id="cd00077">
    <property type="entry name" value="HDc"/>
    <property type="match status" value="1"/>
</dbReference>
<dbReference type="Gene3D" id="1.10.3210.10">
    <property type="entry name" value="Hypothetical protein af1432"/>
    <property type="match status" value="1"/>
</dbReference>
<reference evidence="2 4" key="1">
    <citation type="submission" date="2016-03" db="EMBL/GenBank/DDBJ databases">
        <title>Spore heat resistance.</title>
        <authorList>
            <person name="Boekhorst J."/>
            <person name="Berendsen E.M."/>
            <person name="Wells-Bennik M.H."/>
            <person name="Kuipers O.P."/>
        </authorList>
    </citation>
    <scope>NUCLEOTIDE SEQUENCE [LARGE SCALE GENOMIC DNA]</scope>
    <source>
        <strain evidence="2 4">AF16</strain>
    </source>
</reference>
<organism evidence="2 4">
    <name type="scientific">Anoxybacillus flavithermus</name>
    <dbReference type="NCBI Taxonomy" id="33934"/>
    <lineage>
        <taxon>Bacteria</taxon>
        <taxon>Bacillati</taxon>
        <taxon>Bacillota</taxon>
        <taxon>Bacilli</taxon>
        <taxon>Bacillales</taxon>
        <taxon>Anoxybacillaceae</taxon>
        <taxon>Anoxybacillus</taxon>
    </lineage>
</organism>
<evidence type="ECO:0000313" key="4">
    <source>
        <dbReference type="Proteomes" id="UP000078336"/>
    </source>
</evidence>
<dbReference type="EMBL" id="LUCQ01000017">
    <property type="protein sequence ID" value="OAO82668.1"/>
    <property type="molecule type" value="Genomic_DNA"/>
</dbReference>
<dbReference type="PROSITE" id="PS51832">
    <property type="entry name" value="HD_GYP"/>
    <property type="match status" value="1"/>
</dbReference>
<dbReference type="PANTHER" id="PTHR43155:SF2">
    <property type="entry name" value="CYCLIC DI-GMP PHOSPHODIESTERASE PA4108"/>
    <property type="match status" value="1"/>
</dbReference>
<dbReference type="Proteomes" id="UP000078336">
    <property type="component" value="Unassembled WGS sequence"/>
</dbReference>
<dbReference type="SUPFAM" id="SSF109604">
    <property type="entry name" value="HD-domain/PDEase-like"/>
    <property type="match status" value="1"/>
</dbReference>
<evidence type="ECO:0000313" key="3">
    <source>
        <dbReference type="EMBL" id="RWU13490.1"/>
    </source>
</evidence>
<name>A0A178TM12_9BACL</name>
<dbReference type="InterPro" id="IPR037522">
    <property type="entry name" value="HD_GYP_dom"/>
</dbReference>
<feature type="domain" description="HD-GYP" evidence="1">
    <location>
        <begin position="130"/>
        <end position="326"/>
    </location>
</feature>
<evidence type="ECO:0000313" key="2">
    <source>
        <dbReference type="EMBL" id="OAO82668.1"/>
    </source>
</evidence>
<proteinExistence type="predicted"/>
<dbReference type="PATRIC" id="fig|33934.7.peg.364"/>
<dbReference type="AlphaFoldDB" id="A0A178TM12"/>
<dbReference type="InterPro" id="IPR003607">
    <property type="entry name" value="HD/PDEase_dom"/>
</dbReference>
<evidence type="ECO:0000313" key="5">
    <source>
        <dbReference type="Proteomes" id="UP000286434"/>
    </source>
</evidence>
<reference evidence="3 5" key="2">
    <citation type="submission" date="2019-01" db="EMBL/GenBank/DDBJ databases">
        <title>Anoxybacillus flavithermus in powdered infant formula.</title>
        <authorList>
            <person name="Rhee M.S."/>
            <person name="Choi I.-G."/>
            <person name="Cho T.J."/>
            <person name="Park B."/>
        </authorList>
    </citation>
    <scope>NUCLEOTIDE SEQUENCE [LARGE SCALE GENOMIC DNA]</scope>
    <source>
        <strain evidence="3 5">FHS-PPAM212</strain>
    </source>
</reference>
<comment type="caution">
    <text evidence="2">The sequence shown here is derived from an EMBL/GenBank/DDBJ whole genome shotgun (WGS) entry which is preliminary data.</text>
</comment>
<protein>
    <submittedName>
        <fullName evidence="3">HD domain-containing protein</fullName>
    </submittedName>
</protein>